<dbReference type="InterPro" id="IPR029063">
    <property type="entry name" value="SAM-dependent_MTases_sf"/>
</dbReference>
<dbReference type="SMART" id="SM00487">
    <property type="entry name" value="DEXDc"/>
    <property type="match status" value="1"/>
</dbReference>
<proteinExistence type="predicted"/>
<dbReference type="Pfam" id="PF07669">
    <property type="entry name" value="Eco57I"/>
    <property type="match status" value="1"/>
</dbReference>
<dbReference type="SUPFAM" id="SSF52540">
    <property type="entry name" value="P-loop containing nucleoside triphosphate hydrolases"/>
    <property type="match status" value="1"/>
</dbReference>
<dbReference type="PANTHER" id="PTHR47396">
    <property type="entry name" value="TYPE I RESTRICTION ENZYME ECOKI R PROTEIN"/>
    <property type="match status" value="1"/>
</dbReference>
<dbReference type="EMBL" id="AXDY01000006">
    <property type="protein sequence ID" value="ERS93218.1"/>
    <property type="molecule type" value="Genomic_DNA"/>
</dbReference>
<feature type="domain" description="Helicase ATP-binding" evidence="2">
    <location>
        <begin position="171"/>
        <end position="340"/>
    </location>
</feature>
<feature type="region of interest" description="Disordered" evidence="1">
    <location>
        <begin position="682"/>
        <end position="706"/>
    </location>
</feature>
<dbReference type="PROSITE" id="PS51192">
    <property type="entry name" value="HELICASE_ATP_BIND_1"/>
    <property type="match status" value="1"/>
</dbReference>
<dbReference type="InterPro" id="IPR002052">
    <property type="entry name" value="DNA_methylase_N6_adenine_CS"/>
</dbReference>
<dbReference type="PROSITE" id="PS00092">
    <property type="entry name" value="N6_MTASE"/>
    <property type="match status" value="1"/>
</dbReference>
<dbReference type="PANTHER" id="PTHR47396:SF1">
    <property type="entry name" value="ATP-DEPENDENT HELICASE IRC3-RELATED"/>
    <property type="match status" value="1"/>
</dbReference>
<gene>
    <name evidence="3" type="ORF">SSIM_08010</name>
</gene>
<dbReference type="Proteomes" id="UP000017131">
    <property type="component" value="Unassembled WGS sequence"/>
</dbReference>
<evidence type="ECO:0000259" key="2">
    <source>
        <dbReference type="PROSITE" id="PS51192"/>
    </source>
</evidence>
<dbReference type="Gene3D" id="3.40.50.300">
    <property type="entry name" value="P-loop containing nucleotide triphosphate hydrolases"/>
    <property type="match status" value="2"/>
</dbReference>
<dbReference type="InterPro" id="IPR006935">
    <property type="entry name" value="Helicase/UvrB_N"/>
</dbReference>
<organism evidence="3 4">
    <name type="scientific">Staphylococcus simulans UMC-CNS-990</name>
    <dbReference type="NCBI Taxonomy" id="1405498"/>
    <lineage>
        <taxon>Bacteria</taxon>
        <taxon>Bacillati</taxon>
        <taxon>Bacillota</taxon>
        <taxon>Bacilli</taxon>
        <taxon>Bacillales</taxon>
        <taxon>Staphylococcaceae</taxon>
        <taxon>Staphylococcus</taxon>
    </lineage>
</organism>
<dbReference type="InterPro" id="IPR014001">
    <property type="entry name" value="Helicase_ATP-bd"/>
</dbReference>
<accession>A0ABN0PC49</accession>
<name>A0ABN0PC49_STASI</name>
<keyword evidence="4" id="KW-1185">Reference proteome</keyword>
<sequence>MIDTEGLYQAYERKIIYAFSVENKDGKLDYYDGYEKVGEASVPNFKMDYRDESPDLLKAAEKRIKQYAGTSGLPFKVDISRLAITKDNKFFRDYDVHEVLRRSGIKKAEFGNGNEWFKTDVSTVIKAIEAVEDGRSTINNSNSTNIPKNNFINENDIVFRDEQRIAIDETIKVFKNKSRMLWNAKMRFGKTLTALQVVKESKFKRTLILTHRPIVSDGWFEDFGKIFSSNDDYIFGSKKKGEKLNYLINNNKHFVYFASIQDLRGQINFGGKYQTENNAVSEIDWDFVIIDEAHEGTRTEITHNIYSKIVGDAKVLELSGTPFNILDEYEESQVFTWDYVMEQEAKYSFKSKNDEESNPYEMLPKMNMFTFSLSEKFKNKQFINIEDKAFNFSEFFKVDKETKDFVYRREVKNFLDEITKPNSKNNYPFSNAEFRNNLRHTLWLLPSVDSCRAMKKMLEVHSVFGNEFKIVNVVENGDDLAKEDDLKKVRNAITNSPSKTKTITLTVRKLTTGVNVKEWTGVMFLNNTNSPAAYLQAAFRAQTPFLDEKLGMKTNAFIFDFAPDRALTMMSNAAKFNSGVGKKTSNVQKEHMKKFLNFLPILGSDGNGMEKYDVRKLLTKLKRVYAEKAVRTGFEDDSLYNDELLTLTEADLSDFKDLKAIIGSSYKTSTLPKKIDINNQGLTDEEYEQAENGSKKNKNKRTPEEQQALEKLKAAKKQRKVMISILRGISIRIPMMIYGMEVDIDEDVDIDTFIEKIDYVSWEEFMPKGVTKTVFKKYKKYYDPEVFIEAGFIIRRKAKSFDKMEYSERTEKIAELFSSFKNPDKETVLTPWRVVNLQLGKSIGGLNYFDKNFKSSSTDIKEITPHWINTKYTDQVIKNDSKILEINSKTGLYPLYVATSLYFRKLQILNEDRAGKFNRFDEEDLIKSILKNNIYVVAKTPMAKTITDRTIKGFNNWESNVVYLKSITEKLKNNIDEVKYEIQRKFNNMKFDVVIGNPPYQEKTIGNNITYTPPIYHKFLDLSYQLSDLVCMITPGRFLFNAGKTPKNWNKQMLEDIHLKVLHYESNSKNVFPNNDIKGGVAVTLRNANENFGSIGTFSVYDELMSISKKVSKLTNEYLSNIVSGRGVYKLSKKALEDFPEIIKLQSEGHKQDIGTGSFEILKNILFFEKVEANNKDNLVKIIGLEKVENTKVRKELFVERKYISVPDSFNYYKVALPKANGTGKFGETLSKPIILTPNEGHTDTFLTFGSFKSKNEAEALSKYIKTKFVRALLGLFKVTQDNTKYTWSKVPLQNFTSKSDINWEKSVEEIDKQLFEKYKLNYDEINFVNSKIKIMS</sequence>
<dbReference type="InterPro" id="IPR011639">
    <property type="entry name" value="MethylTrfase_TaqI-like_dom"/>
</dbReference>
<dbReference type="Pfam" id="PF04851">
    <property type="entry name" value="ResIII"/>
    <property type="match status" value="1"/>
</dbReference>
<reference evidence="3 4" key="1">
    <citation type="journal article" date="2013" name="Genome Announc.">
        <title>Draft Genome Sequence of Staphylococcus simulans UMC-CNS-990, Isolated from a Case of Chronic Bovine Mastitis.</title>
        <authorList>
            <person name="Calcutt M.J."/>
            <person name="Foecking M.F."/>
            <person name="Hsieh H.Y."/>
            <person name="Perry J."/>
            <person name="Stewart G.C."/>
            <person name="Middleton J.R."/>
        </authorList>
    </citation>
    <scope>NUCLEOTIDE SEQUENCE [LARGE SCALE GENOMIC DNA]</scope>
    <source>
        <strain evidence="3 4">UMC-CNS-990</strain>
    </source>
</reference>
<protein>
    <recommendedName>
        <fullName evidence="2">Helicase ATP-binding domain-containing protein</fullName>
    </recommendedName>
</protein>
<evidence type="ECO:0000313" key="4">
    <source>
        <dbReference type="Proteomes" id="UP000017131"/>
    </source>
</evidence>
<dbReference type="RefSeq" id="WP_023015702.1">
    <property type="nucleotide sequence ID" value="NZ_AXDY01000006.1"/>
</dbReference>
<dbReference type="SUPFAM" id="SSF53335">
    <property type="entry name" value="S-adenosyl-L-methionine-dependent methyltransferases"/>
    <property type="match status" value="1"/>
</dbReference>
<dbReference type="Gene3D" id="3.40.50.150">
    <property type="entry name" value="Vaccinia Virus protein VP39"/>
    <property type="match status" value="1"/>
</dbReference>
<evidence type="ECO:0000256" key="1">
    <source>
        <dbReference type="SAM" id="MobiDB-lite"/>
    </source>
</evidence>
<dbReference type="InterPro" id="IPR027417">
    <property type="entry name" value="P-loop_NTPase"/>
</dbReference>
<comment type="caution">
    <text evidence="3">The sequence shown here is derived from an EMBL/GenBank/DDBJ whole genome shotgun (WGS) entry which is preliminary data.</text>
</comment>
<evidence type="ECO:0000313" key="3">
    <source>
        <dbReference type="EMBL" id="ERS93218.1"/>
    </source>
</evidence>
<dbReference type="InterPro" id="IPR050742">
    <property type="entry name" value="Helicase_Restrict-Modif_Enz"/>
</dbReference>